<dbReference type="NCBIfam" id="TIGR02985">
    <property type="entry name" value="Sig70_bacteroi1"/>
    <property type="match status" value="1"/>
</dbReference>
<dbReference type="PANTHER" id="PTHR43133:SF46">
    <property type="entry name" value="RNA POLYMERASE SIGMA-70 FACTOR ECF SUBFAMILY"/>
    <property type="match status" value="1"/>
</dbReference>
<keyword evidence="4" id="KW-0804">Transcription</keyword>
<feature type="domain" description="RNA polymerase sigma factor 70 region 4 type 2" evidence="6">
    <location>
        <begin position="121"/>
        <end position="166"/>
    </location>
</feature>
<dbReference type="SUPFAM" id="SSF88946">
    <property type="entry name" value="Sigma2 domain of RNA polymerase sigma factors"/>
    <property type="match status" value="1"/>
</dbReference>
<dbReference type="Pfam" id="PF04542">
    <property type="entry name" value="Sigma70_r2"/>
    <property type="match status" value="1"/>
</dbReference>
<dbReference type="Gene3D" id="1.10.1740.10">
    <property type="match status" value="1"/>
</dbReference>
<dbReference type="EMBL" id="CP106679">
    <property type="protein sequence ID" value="UXP31958.1"/>
    <property type="molecule type" value="Genomic_DNA"/>
</dbReference>
<proteinExistence type="inferred from homology"/>
<dbReference type="InterPro" id="IPR036388">
    <property type="entry name" value="WH-like_DNA-bd_sf"/>
</dbReference>
<reference evidence="7" key="1">
    <citation type="submission" date="2022-09" db="EMBL/GenBank/DDBJ databases">
        <title>Comparative genomics and taxonomic characterization of three novel marine species of genus Reichenbachiella exhibiting antioxidant and polysaccharide degradation activities.</title>
        <authorList>
            <person name="Muhammad N."/>
            <person name="Lee Y.-J."/>
            <person name="Ko J."/>
            <person name="Kim S.-G."/>
        </authorList>
    </citation>
    <scope>NUCLEOTIDE SEQUENCE</scope>
    <source>
        <strain evidence="7">BKB1-1</strain>
    </source>
</reference>
<comment type="similarity">
    <text evidence="1">Belongs to the sigma-70 factor family. ECF subfamily.</text>
</comment>
<evidence type="ECO:0000256" key="2">
    <source>
        <dbReference type="ARBA" id="ARBA00023015"/>
    </source>
</evidence>
<dbReference type="InterPro" id="IPR013324">
    <property type="entry name" value="RNA_pol_sigma_r3/r4-like"/>
</dbReference>
<evidence type="ECO:0000313" key="8">
    <source>
        <dbReference type="Proteomes" id="UP001065174"/>
    </source>
</evidence>
<dbReference type="PANTHER" id="PTHR43133">
    <property type="entry name" value="RNA POLYMERASE ECF-TYPE SIGMA FACTO"/>
    <property type="match status" value="1"/>
</dbReference>
<evidence type="ECO:0000313" key="7">
    <source>
        <dbReference type="EMBL" id="UXP31958.1"/>
    </source>
</evidence>
<dbReference type="Pfam" id="PF08281">
    <property type="entry name" value="Sigma70_r4_2"/>
    <property type="match status" value="1"/>
</dbReference>
<accession>A0ABY6CR69</accession>
<dbReference type="InterPro" id="IPR014284">
    <property type="entry name" value="RNA_pol_sigma-70_dom"/>
</dbReference>
<protein>
    <submittedName>
        <fullName evidence="7">RNA polymerase sigma-70 factor</fullName>
    </submittedName>
</protein>
<keyword evidence="8" id="KW-1185">Reference proteome</keyword>
<keyword evidence="2" id="KW-0805">Transcription regulation</keyword>
<evidence type="ECO:0000256" key="4">
    <source>
        <dbReference type="ARBA" id="ARBA00023163"/>
    </source>
</evidence>
<organism evidence="7 8">
    <name type="scientific">Reichenbachiella agarivorans</name>
    <dbReference type="NCBI Taxonomy" id="2979464"/>
    <lineage>
        <taxon>Bacteria</taxon>
        <taxon>Pseudomonadati</taxon>
        <taxon>Bacteroidota</taxon>
        <taxon>Cytophagia</taxon>
        <taxon>Cytophagales</taxon>
        <taxon>Reichenbachiellaceae</taxon>
        <taxon>Reichenbachiella</taxon>
    </lineage>
</organism>
<feature type="domain" description="RNA polymerase sigma-70 region 2" evidence="5">
    <location>
        <begin position="24"/>
        <end position="91"/>
    </location>
</feature>
<dbReference type="InterPro" id="IPR013325">
    <property type="entry name" value="RNA_pol_sigma_r2"/>
</dbReference>
<sequence>MESIYDPDLLLSLRQGDVEAFETLYHRYWKPLYIHAYKRVSVAELAEEIVQDVFCQLWEKRKQVDVAVSVEAYLYGSVRNHVLRHFRDQYRHETHHQEIKNQSLQHNDQLERSMVQKDLLEKVEELIEMLPDKSKHVFELSRKHFLTNREIALRMGVTDKTVEYHINYSLQYLRSNCPDYLLVSLFFYTMAGTSA</sequence>
<dbReference type="NCBIfam" id="TIGR02937">
    <property type="entry name" value="sigma70-ECF"/>
    <property type="match status" value="1"/>
</dbReference>
<evidence type="ECO:0000259" key="5">
    <source>
        <dbReference type="Pfam" id="PF04542"/>
    </source>
</evidence>
<name>A0ABY6CR69_9BACT</name>
<dbReference type="InterPro" id="IPR014327">
    <property type="entry name" value="RNA_pol_sigma70_bacteroid"/>
</dbReference>
<dbReference type="Proteomes" id="UP001065174">
    <property type="component" value="Chromosome"/>
</dbReference>
<dbReference type="InterPro" id="IPR039425">
    <property type="entry name" value="RNA_pol_sigma-70-like"/>
</dbReference>
<dbReference type="InterPro" id="IPR013249">
    <property type="entry name" value="RNA_pol_sigma70_r4_t2"/>
</dbReference>
<gene>
    <name evidence="7" type="ORF">N6H18_16560</name>
</gene>
<evidence type="ECO:0000259" key="6">
    <source>
        <dbReference type="Pfam" id="PF08281"/>
    </source>
</evidence>
<keyword evidence="3" id="KW-0731">Sigma factor</keyword>
<dbReference type="Gene3D" id="1.10.10.10">
    <property type="entry name" value="Winged helix-like DNA-binding domain superfamily/Winged helix DNA-binding domain"/>
    <property type="match status" value="1"/>
</dbReference>
<dbReference type="SUPFAM" id="SSF88659">
    <property type="entry name" value="Sigma3 and sigma4 domains of RNA polymerase sigma factors"/>
    <property type="match status" value="1"/>
</dbReference>
<dbReference type="RefSeq" id="WP_262309397.1">
    <property type="nucleotide sequence ID" value="NZ_CP106679.1"/>
</dbReference>
<evidence type="ECO:0000256" key="3">
    <source>
        <dbReference type="ARBA" id="ARBA00023082"/>
    </source>
</evidence>
<dbReference type="InterPro" id="IPR007627">
    <property type="entry name" value="RNA_pol_sigma70_r2"/>
</dbReference>
<evidence type="ECO:0000256" key="1">
    <source>
        <dbReference type="ARBA" id="ARBA00010641"/>
    </source>
</evidence>